<accession>A0ABX2IMI0</accession>
<dbReference type="InterPro" id="IPR029069">
    <property type="entry name" value="HotDog_dom_sf"/>
</dbReference>
<organism evidence="2 3">
    <name type="scientific">Uliginosibacterium aquaticum</name>
    <dbReference type="NCBI Taxonomy" id="2731212"/>
    <lineage>
        <taxon>Bacteria</taxon>
        <taxon>Pseudomonadati</taxon>
        <taxon>Pseudomonadota</taxon>
        <taxon>Betaproteobacteria</taxon>
        <taxon>Rhodocyclales</taxon>
        <taxon>Zoogloeaceae</taxon>
        <taxon>Uliginosibacterium</taxon>
    </lineage>
</organism>
<sequence>MPALPLTIPADHPAFAGHFPGRPIVPGVVLLDQAQLAIEAACGQRVSGLAMAKFLSPAVPGEALELDFSASEGGARFEIRCAERKVASGRFTLEPRA</sequence>
<proteinExistence type="predicted"/>
<reference evidence="2 3" key="1">
    <citation type="submission" date="2020-06" db="EMBL/GenBank/DDBJ databases">
        <title>Draft genome of Uliginosibacterium sp. IMCC34675.</title>
        <authorList>
            <person name="Song J."/>
        </authorList>
    </citation>
    <scope>NUCLEOTIDE SEQUENCE [LARGE SCALE GENOMIC DNA]</scope>
    <source>
        <strain evidence="2 3">IMCC34675</strain>
    </source>
</reference>
<dbReference type="Proteomes" id="UP000778523">
    <property type="component" value="Unassembled WGS sequence"/>
</dbReference>
<feature type="domain" description="ApeI dehydratase-like" evidence="1">
    <location>
        <begin position="5"/>
        <end position="90"/>
    </location>
</feature>
<evidence type="ECO:0000259" key="1">
    <source>
        <dbReference type="Pfam" id="PF22818"/>
    </source>
</evidence>
<dbReference type="InterPro" id="IPR054545">
    <property type="entry name" value="ApeI-like"/>
</dbReference>
<dbReference type="EMBL" id="JABCSC020000003">
    <property type="protein sequence ID" value="NSL56217.1"/>
    <property type="molecule type" value="Genomic_DNA"/>
</dbReference>
<name>A0ABX2IMI0_9RHOO</name>
<evidence type="ECO:0000313" key="2">
    <source>
        <dbReference type="EMBL" id="NSL56217.1"/>
    </source>
</evidence>
<comment type="caution">
    <text evidence="2">The sequence shown here is derived from an EMBL/GenBank/DDBJ whole genome shotgun (WGS) entry which is preliminary data.</text>
</comment>
<dbReference type="Pfam" id="PF22818">
    <property type="entry name" value="ApeI-like"/>
    <property type="match status" value="1"/>
</dbReference>
<dbReference type="SUPFAM" id="SSF54637">
    <property type="entry name" value="Thioesterase/thiol ester dehydrase-isomerase"/>
    <property type="match status" value="1"/>
</dbReference>
<dbReference type="Gene3D" id="3.10.129.10">
    <property type="entry name" value="Hotdog Thioesterase"/>
    <property type="match status" value="1"/>
</dbReference>
<keyword evidence="3" id="KW-1185">Reference proteome</keyword>
<evidence type="ECO:0000313" key="3">
    <source>
        <dbReference type="Proteomes" id="UP000778523"/>
    </source>
</evidence>
<gene>
    <name evidence="2" type="ORF">HJ583_014350</name>
</gene>
<protein>
    <submittedName>
        <fullName evidence="2">Beta-hydroxyacyl-ACP dehydratase</fullName>
    </submittedName>
</protein>
<dbReference type="RefSeq" id="WP_170022535.1">
    <property type="nucleotide sequence ID" value="NZ_JABCSC020000003.1"/>
</dbReference>